<keyword evidence="10" id="KW-1185">Reference proteome</keyword>
<proteinExistence type="inferred from homology"/>
<dbReference type="Proteomes" id="UP001589654">
    <property type="component" value="Unassembled WGS sequence"/>
</dbReference>
<dbReference type="InterPro" id="IPR001667">
    <property type="entry name" value="DDH_dom"/>
</dbReference>
<keyword evidence="3" id="KW-0540">Nuclease</keyword>
<dbReference type="InterPro" id="IPR003156">
    <property type="entry name" value="DHHA1_dom"/>
</dbReference>
<protein>
    <recommendedName>
        <fullName evidence="2">Single-stranded-DNA-specific exonuclease RecJ</fullName>
    </recommendedName>
</protein>
<feature type="domain" description="DDH" evidence="6">
    <location>
        <begin position="80"/>
        <end position="229"/>
    </location>
</feature>
<evidence type="ECO:0000256" key="3">
    <source>
        <dbReference type="ARBA" id="ARBA00022722"/>
    </source>
</evidence>
<accession>A0ABV5J578</accession>
<dbReference type="PANTHER" id="PTHR30255">
    <property type="entry name" value="SINGLE-STRANDED-DNA-SPECIFIC EXONUCLEASE RECJ"/>
    <property type="match status" value="1"/>
</dbReference>
<sequence>MEFRWEIKSKADPITVQSLSSEINVNPTLANLLVNRGVDDFQQAKEYFRPDLDKIHPPFLMKDMDIAVDRLVQAVNQNEKILIYGDYDVDGTTSVALFYGYLHEFYPHVDFYIPDRYQEGYGISEKGVRYAAENDFKLIVSLDCGIKALENVALAKSLGVDFIICDHHTPGEKLPDALAVLDPKRKDCNYPYKELSGCGVGFKLMQAFVEKTGKNASHLFGYLDLVAVSIAADIVPITGENRILAYYGLERLNNNPRPGLMALILAGKGTRSLDELLSNKHLLQREMLQLKTDKDINISDIVFRIGPRINASGRLEHAKASVELLISKDIQDALQRAELVEDVNSARKNFDENITKEAIQMIEDMEAIRPYKSTVLFKEDWHKGVIGIVASRCIEQFYRPTIILTESNNKATGSARSVFDFDIYSAISECSDLLEQFGGHKYAAGLTLAVDKVEAFQEKFEEVVSQRISDIHTKPVLEVDDELELDQINYKFYNILQQMTPFGPGNPEPVFCANQVYARNIRVLKDKHLKFEIVQDGQQTFPVCIAFGFATYYEMLNSKMRFNIAFEIRENTFRNTSTLQLYVKDIKFD</sequence>
<evidence type="ECO:0000313" key="10">
    <source>
        <dbReference type="Proteomes" id="UP001589654"/>
    </source>
</evidence>
<dbReference type="SUPFAM" id="SSF64182">
    <property type="entry name" value="DHH phosphoesterases"/>
    <property type="match status" value="1"/>
</dbReference>
<evidence type="ECO:0000259" key="8">
    <source>
        <dbReference type="Pfam" id="PF17768"/>
    </source>
</evidence>
<dbReference type="InterPro" id="IPR004610">
    <property type="entry name" value="RecJ"/>
</dbReference>
<dbReference type="InterPro" id="IPR041122">
    <property type="entry name" value="RecJ_OB"/>
</dbReference>
<keyword evidence="4" id="KW-0378">Hydrolase</keyword>
<keyword evidence="5 9" id="KW-0269">Exonuclease</keyword>
<dbReference type="Gene3D" id="3.90.1640.30">
    <property type="match status" value="1"/>
</dbReference>
<evidence type="ECO:0000256" key="4">
    <source>
        <dbReference type="ARBA" id="ARBA00022801"/>
    </source>
</evidence>
<dbReference type="Gene3D" id="3.10.310.30">
    <property type="match status" value="1"/>
</dbReference>
<dbReference type="EMBL" id="JBHMEW010000046">
    <property type="protein sequence ID" value="MFB9211310.1"/>
    <property type="molecule type" value="Genomic_DNA"/>
</dbReference>
<dbReference type="Pfam" id="PF02272">
    <property type="entry name" value="DHHA1"/>
    <property type="match status" value="1"/>
</dbReference>
<dbReference type="InterPro" id="IPR038763">
    <property type="entry name" value="DHH_sf"/>
</dbReference>
<dbReference type="GO" id="GO:0004527">
    <property type="term" value="F:exonuclease activity"/>
    <property type="evidence" value="ECO:0007669"/>
    <property type="project" value="UniProtKB-KW"/>
</dbReference>
<gene>
    <name evidence="9" type="primary">recJ</name>
    <name evidence="9" type="ORF">ACFFUR_05785</name>
</gene>
<evidence type="ECO:0000313" key="9">
    <source>
        <dbReference type="EMBL" id="MFB9211310.1"/>
    </source>
</evidence>
<evidence type="ECO:0000256" key="2">
    <source>
        <dbReference type="ARBA" id="ARBA00019841"/>
    </source>
</evidence>
<evidence type="ECO:0000256" key="1">
    <source>
        <dbReference type="ARBA" id="ARBA00005915"/>
    </source>
</evidence>
<organism evidence="9 10">
    <name type="scientific">Echinicola jeungdonensis</name>
    <dbReference type="NCBI Taxonomy" id="709343"/>
    <lineage>
        <taxon>Bacteria</taxon>
        <taxon>Pseudomonadati</taxon>
        <taxon>Bacteroidota</taxon>
        <taxon>Cytophagia</taxon>
        <taxon>Cytophagales</taxon>
        <taxon>Cyclobacteriaceae</taxon>
        <taxon>Echinicola</taxon>
    </lineage>
</organism>
<dbReference type="Pfam" id="PF01368">
    <property type="entry name" value="DHH"/>
    <property type="match status" value="1"/>
</dbReference>
<dbReference type="RefSeq" id="WP_290247273.1">
    <property type="nucleotide sequence ID" value="NZ_JAUFQT010000001.1"/>
</dbReference>
<name>A0ABV5J578_9BACT</name>
<evidence type="ECO:0000259" key="7">
    <source>
        <dbReference type="Pfam" id="PF02272"/>
    </source>
</evidence>
<comment type="caution">
    <text evidence="9">The sequence shown here is derived from an EMBL/GenBank/DDBJ whole genome shotgun (WGS) entry which is preliminary data.</text>
</comment>
<evidence type="ECO:0000256" key="5">
    <source>
        <dbReference type="ARBA" id="ARBA00022839"/>
    </source>
</evidence>
<feature type="domain" description="DHHA1" evidence="7">
    <location>
        <begin position="375"/>
        <end position="465"/>
    </location>
</feature>
<reference evidence="9 10" key="1">
    <citation type="submission" date="2024-09" db="EMBL/GenBank/DDBJ databases">
        <authorList>
            <person name="Sun Q."/>
            <person name="Mori K."/>
        </authorList>
    </citation>
    <scope>NUCLEOTIDE SEQUENCE [LARGE SCALE GENOMIC DNA]</scope>
    <source>
        <strain evidence="9 10">CECT 7682</strain>
    </source>
</reference>
<dbReference type="InterPro" id="IPR051673">
    <property type="entry name" value="SSDNA_exonuclease_RecJ"/>
</dbReference>
<comment type="similarity">
    <text evidence="1">Belongs to the RecJ family.</text>
</comment>
<dbReference type="NCBIfam" id="TIGR00644">
    <property type="entry name" value="recJ"/>
    <property type="match status" value="1"/>
</dbReference>
<evidence type="ECO:0000259" key="6">
    <source>
        <dbReference type="Pfam" id="PF01368"/>
    </source>
</evidence>
<dbReference type="PANTHER" id="PTHR30255:SF2">
    <property type="entry name" value="SINGLE-STRANDED-DNA-SPECIFIC EXONUCLEASE RECJ"/>
    <property type="match status" value="1"/>
</dbReference>
<feature type="domain" description="RecJ OB" evidence="8">
    <location>
        <begin position="479"/>
        <end position="585"/>
    </location>
</feature>
<dbReference type="Pfam" id="PF17768">
    <property type="entry name" value="RecJ_OB"/>
    <property type="match status" value="1"/>
</dbReference>